<dbReference type="Pfam" id="PF00083">
    <property type="entry name" value="Sugar_tr"/>
    <property type="match status" value="1"/>
</dbReference>
<evidence type="ECO:0000313" key="8">
    <source>
        <dbReference type="Proteomes" id="UP000054560"/>
    </source>
</evidence>
<evidence type="ECO:0000256" key="5">
    <source>
        <dbReference type="ARBA" id="ARBA00023136"/>
    </source>
</evidence>
<evidence type="ECO:0000256" key="4">
    <source>
        <dbReference type="ARBA" id="ARBA00022989"/>
    </source>
</evidence>
<organism evidence="7 8">
    <name type="scientific">Sphaeroforma arctica JP610</name>
    <dbReference type="NCBI Taxonomy" id="667725"/>
    <lineage>
        <taxon>Eukaryota</taxon>
        <taxon>Ichthyosporea</taxon>
        <taxon>Ichthyophonida</taxon>
        <taxon>Sphaeroforma</taxon>
    </lineage>
</organism>
<keyword evidence="3 6" id="KW-0812">Transmembrane</keyword>
<gene>
    <name evidence="7" type="ORF">SARC_17101</name>
</gene>
<dbReference type="Proteomes" id="UP000054560">
    <property type="component" value="Unassembled WGS sequence"/>
</dbReference>
<dbReference type="OrthoDB" id="4540492at2759"/>
<protein>
    <recommendedName>
        <fullName evidence="9">Major facilitator superfamily (MFS) profile domain-containing protein</fullName>
    </recommendedName>
</protein>
<dbReference type="PANTHER" id="PTHR23503:SF8">
    <property type="entry name" value="FACILITATED GLUCOSE TRANSPORTER PROTEIN 1"/>
    <property type="match status" value="1"/>
</dbReference>
<feature type="non-terminal residue" evidence="7">
    <location>
        <position position="79"/>
    </location>
</feature>
<evidence type="ECO:0000256" key="2">
    <source>
        <dbReference type="ARBA" id="ARBA00022448"/>
    </source>
</evidence>
<keyword evidence="4 6" id="KW-1133">Transmembrane helix</keyword>
<reference evidence="7 8" key="1">
    <citation type="submission" date="2011-02" db="EMBL/GenBank/DDBJ databases">
        <title>The Genome Sequence of Sphaeroforma arctica JP610.</title>
        <authorList>
            <consortium name="The Broad Institute Genome Sequencing Platform"/>
            <person name="Russ C."/>
            <person name="Cuomo C."/>
            <person name="Young S.K."/>
            <person name="Zeng Q."/>
            <person name="Gargeya S."/>
            <person name="Alvarado L."/>
            <person name="Berlin A."/>
            <person name="Chapman S.B."/>
            <person name="Chen Z."/>
            <person name="Freedman E."/>
            <person name="Gellesch M."/>
            <person name="Goldberg J."/>
            <person name="Griggs A."/>
            <person name="Gujja S."/>
            <person name="Heilman E."/>
            <person name="Heiman D."/>
            <person name="Howarth C."/>
            <person name="Mehta T."/>
            <person name="Neiman D."/>
            <person name="Pearson M."/>
            <person name="Roberts A."/>
            <person name="Saif S."/>
            <person name="Shea T."/>
            <person name="Shenoy N."/>
            <person name="Sisk P."/>
            <person name="Stolte C."/>
            <person name="Sykes S."/>
            <person name="White J."/>
            <person name="Yandava C."/>
            <person name="Burger G."/>
            <person name="Gray M.W."/>
            <person name="Holland P.W.H."/>
            <person name="King N."/>
            <person name="Lang F.B.F."/>
            <person name="Roger A.J."/>
            <person name="Ruiz-Trillo I."/>
            <person name="Haas B."/>
            <person name="Nusbaum C."/>
            <person name="Birren B."/>
        </authorList>
    </citation>
    <scope>NUCLEOTIDE SEQUENCE [LARGE SCALE GENOMIC DNA]</scope>
    <source>
        <strain evidence="7 8">JP610</strain>
    </source>
</reference>
<evidence type="ECO:0000256" key="1">
    <source>
        <dbReference type="ARBA" id="ARBA00004370"/>
    </source>
</evidence>
<sequence length="79" mass="9179">MDSVVGTPELWYLLWGLPVVLSVLHAVLMFWLPDSPQSLYDHGKPQRAQHALQQIRGHKYDTQVEMSELARNHRIKEDT</sequence>
<dbReference type="InterPro" id="IPR045263">
    <property type="entry name" value="GLUT"/>
</dbReference>
<name>A0A0L0F0Y8_9EUKA</name>
<feature type="transmembrane region" description="Helical" evidence="6">
    <location>
        <begin position="12"/>
        <end position="32"/>
    </location>
</feature>
<accession>A0A0L0F0Y8</accession>
<dbReference type="PANTHER" id="PTHR23503">
    <property type="entry name" value="SOLUTE CARRIER FAMILY 2"/>
    <property type="match status" value="1"/>
</dbReference>
<evidence type="ECO:0008006" key="9">
    <source>
        <dbReference type="Google" id="ProtNLM"/>
    </source>
</evidence>
<keyword evidence="5 6" id="KW-0472">Membrane</keyword>
<comment type="subcellular location">
    <subcellularLocation>
        <location evidence="1">Membrane</location>
    </subcellularLocation>
</comment>
<dbReference type="InterPro" id="IPR036259">
    <property type="entry name" value="MFS_trans_sf"/>
</dbReference>
<dbReference type="EMBL" id="KQ251353">
    <property type="protein sequence ID" value="KNC70372.1"/>
    <property type="molecule type" value="Genomic_DNA"/>
</dbReference>
<dbReference type="GeneID" id="25917605"/>
<dbReference type="Gene3D" id="1.20.1250.20">
    <property type="entry name" value="MFS general substrate transporter like domains"/>
    <property type="match status" value="1"/>
</dbReference>
<keyword evidence="2" id="KW-0813">Transport</keyword>
<proteinExistence type="predicted"/>
<dbReference type="GO" id="GO:0016020">
    <property type="term" value="C:membrane"/>
    <property type="evidence" value="ECO:0007669"/>
    <property type="project" value="UniProtKB-SubCell"/>
</dbReference>
<dbReference type="RefSeq" id="XP_014144274.1">
    <property type="nucleotide sequence ID" value="XM_014288799.1"/>
</dbReference>
<evidence type="ECO:0000256" key="3">
    <source>
        <dbReference type="ARBA" id="ARBA00022692"/>
    </source>
</evidence>
<evidence type="ECO:0000313" key="7">
    <source>
        <dbReference type="EMBL" id="KNC70372.1"/>
    </source>
</evidence>
<evidence type="ECO:0000256" key="6">
    <source>
        <dbReference type="SAM" id="Phobius"/>
    </source>
</evidence>
<feature type="non-terminal residue" evidence="7">
    <location>
        <position position="1"/>
    </location>
</feature>
<dbReference type="GO" id="GO:0015149">
    <property type="term" value="F:hexose transmembrane transporter activity"/>
    <property type="evidence" value="ECO:0007669"/>
    <property type="project" value="TreeGrafter"/>
</dbReference>
<dbReference type="AlphaFoldDB" id="A0A0L0F0Y8"/>
<dbReference type="InterPro" id="IPR005828">
    <property type="entry name" value="MFS_sugar_transport-like"/>
</dbReference>
<keyword evidence="8" id="KW-1185">Reference proteome</keyword>